<gene>
    <name evidence="8" type="ORF">DJ010_11130</name>
</gene>
<feature type="domain" description="RDD" evidence="7">
    <location>
        <begin position="16"/>
        <end position="128"/>
    </location>
</feature>
<accession>A0A316THS9</accession>
<dbReference type="AlphaFoldDB" id="A0A316THS9"/>
<protein>
    <recommendedName>
        <fullName evidence="7">RDD domain-containing protein</fullName>
    </recommendedName>
</protein>
<keyword evidence="3 6" id="KW-0812">Transmembrane</keyword>
<keyword evidence="2" id="KW-1003">Cell membrane</keyword>
<proteinExistence type="predicted"/>
<dbReference type="Proteomes" id="UP000245507">
    <property type="component" value="Unassembled WGS sequence"/>
</dbReference>
<sequence>MPDQPPRTASTVPFPTASWGRRTLAIFVDWIASTLVVILFVGLEEYGEPGSPAQLYTLVVFVVEATLFTWLLGGSFGKIATGLRVVPAAGRGRLANPLPLLGRQVAIALVIPPLVFRSDGRGLHDLLAGTATVTMPVYRKLTTTGV</sequence>
<feature type="transmembrane region" description="Helical" evidence="6">
    <location>
        <begin position="55"/>
        <end position="74"/>
    </location>
</feature>
<dbReference type="InterPro" id="IPR051791">
    <property type="entry name" value="Pra-immunoreactive"/>
</dbReference>
<dbReference type="PANTHER" id="PTHR36115:SF6">
    <property type="entry name" value="PROLINE-RICH ANTIGEN HOMOLOG"/>
    <property type="match status" value="1"/>
</dbReference>
<keyword evidence="9" id="KW-1185">Reference proteome</keyword>
<evidence type="ECO:0000313" key="8">
    <source>
        <dbReference type="EMBL" id="PWN03071.1"/>
    </source>
</evidence>
<dbReference type="PANTHER" id="PTHR36115">
    <property type="entry name" value="PROLINE-RICH ANTIGEN HOMOLOG-RELATED"/>
    <property type="match status" value="1"/>
</dbReference>
<dbReference type="GO" id="GO:0005886">
    <property type="term" value="C:plasma membrane"/>
    <property type="evidence" value="ECO:0007669"/>
    <property type="project" value="UniProtKB-SubCell"/>
</dbReference>
<dbReference type="OrthoDB" id="5187110at2"/>
<dbReference type="Pfam" id="PF06271">
    <property type="entry name" value="RDD"/>
    <property type="match status" value="1"/>
</dbReference>
<comment type="subcellular location">
    <subcellularLocation>
        <location evidence="1">Cell membrane</location>
        <topology evidence="1">Multi-pass membrane protein</topology>
    </subcellularLocation>
</comment>
<evidence type="ECO:0000256" key="4">
    <source>
        <dbReference type="ARBA" id="ARBA00022989"/>
    </source>
</evidence>
<reference evidence="8 9" key="1">
    <citation type="submission" date="2018-05" db="EMBL/GenBank/DDBJ databases">
        <title>Nocardioides silvaticus genome.</title>
        <authorList>
            <person name="Li C."/>
            <person name="Wang G."/>
        </authorList>
    </citation>
    <scope>NUCLEOTIDE SEQUENCE [LARGE SCALE GENOMIC DNA]</scope>
    <source>
        <strain evidence="8 9">CCTCC AB 2018079</strain>
    </source>
</reference>
<name>A0A316THS9_9ACTN</name>
<evidence type="ECO:0000313" key="9">
    <source>
        <dbReference type="Proteomes" id="UP000245507"/>
    </source>
</evidence>
<comment type="caution">
    <text evidence="8">The sequence shown here is derived from an EMBL/GenBank/DDBJ whole genome shotgun (WGS) entry which is preliminary data.</text>
</comment>
<evidence type="ECO:0000256" key="5">
    <source>
        <dbReference type="ARBA" id="ARBA00023136"/>
    </source>
</evidence>
<feature type="transmembrane region" description="Helical" evidence="6">
    <location>
        <begin position="24"/>
        <end position="43"/>
    </location>
</feature>
<evidence type="ECO:0000256" key="3">
    <source>
        <dbReference type="ARBA" id="ARBA00022692"/>
    </source>
</evidence>
<evidence type="ECO:0000256" key="1">
    <source>
        <dbReference type="ARBA" id="ARBA00004651"/>
    </source>
</evidence>
<evidence type="ECO:0000256" key="2">
    <source>
        <dbReference type="ARBA" id="ARBA00022475"/>
    </source>
</evidence>
<keyword evidence="5 6" id="KW-0472">Membrane</keyword>
<evidence type="ECO:0000256" key="6">
    <source>
        <dbReference type="SAM" id="Phobius"/>
    </source>
</evidence>
<dbReference type="EMBL" id="QGDD01000004">
    <property type="protein sequence ID" value="PWN03071.1"/>
    <property type="molecule type" value="Genomic_DNA"/>
</dbReference>
<organism evidence="8 9">
    <name type="scientific">Nocardioides silvaticus</name>
    <dbReference type="NCBI Taxonomy" id="2201891"/>
    <lineage>
        <taxon>Bacteria</taxon>
        <taxon>Bacillati</taxon>
        <taxon>Actinomycetota</taxon>
        <taxon>Actinomycetes</taxon>
        <taxon>Propionibacteriales</taxon>
        <taxon>Nocardioidaceae</taxon>
        <taxon>Nocardioides</taxon>
    </lineage>
</organism>
<dbReference type="InterPro" id="IPR010432">
    <property type="entry name" value="RDD"/>
</dbReference>
<evidence type="ECO:0000259" key="7">
    <source>
        <dbReference type="Pfam" id="PF06271"/>
    </source>
</evidence>
<keyword evidence="4 6" id="KW-1133">Transmembrane helix</keyword>
<dbReference type="RefSeq" id="WP_109693894.1">
    <property type="nucleotide sequence ID" value="NZ_QGDD01000004.1"/>
</dbReference>